<dbReference type="AlphaFoldDB" id="A0A6G0T8Z8"/>
<proteinExistence type="predicted"/>
<dbReference type="Proteomes" id="UP000475862">
    <property type="component" value="Unassembled WGS sequence"/>
</dbReference>
<gene>
    <name evidence="1" type="ORF">AGLY_013073</name>
</gene>
<comment type="caution">
    <text evidence="1">The sequence shown here is derived from an EMBL/GenBank/DDBJ whole genome shotgun (WGS) entry which is preliminary data.</text>
</comment>
<protein>
    <submittedName>
        <fullName evidence="1">Uncharacterized protein</fullName>
    </submittedName>
</protein>
<evidence type="ECO:0000313" key="2">
    <source>
        <dbReference type="Proteomes" id="UP000475862"/>
    </source>
</evidence>
<keyword evidence="2" id="KW-1185">Reference proteome</keyword>
<sequence length="179" mass="20774">MKLYYFKSVLDEEQSSNRILTKANIHFFRNSLCNRHSSYSSRLIFPEPVSPTNTIHWLFFKRLINSSLYSNTGVNGKLVLLFVLCDVRINYIKASFRHDDGVRVNAKLIHVYLTECLEIVEIKSSEPKQFIYGRKRTNEEDSQTTDDAQKTTNISVKSLKSAKSTPLNTLTKQHLRVKR</sequence>
<reference evidence="1 2" key="1">
    <citation type="submission" date="2019-08" db="EMBL/GenBank/DDBJ databases">
        <title>The genome of the soybean aphid Biotype 1, its phylome, world population structure and adaptation to the North American continent.</title>
        <authorList>
            <person name="Giordano R."/>
            <person name="Donthu R.K."/>
            <person name="Hernandez A.G."/>
            <person name="Wright C.L."/>
            <person name="Zimin A.V."/>
        </authorList>
    </citation>
    <scope>NUCLEOTIDE SEQUENCE [LARGE SCALE GENOMIC DNA]</scope>
    <source>
        <tissue evidence="1">Whole aphids</tissue>
    </source>
</reference>
<accession>A0A6G0T8Z8</accession>
<organism evidence="1 2">
    <name type="scientific">Aphis glycines</name>
    <name type="common">Soybean aphid</name>
    <dbReference type="NCBI Taxonomy" id="307491"/>
    <lineage>
        <taxon>Eukaryota</taxon>
        <taxon>Metazoa</taxon>
        <taxon>Ecdysozoa</taxon>
        <taxon>Arthropoda</taxon>
        <taxon>Hexapoda</taxon>
        <taxon>Insecta</taxon>
        <taxon>Pterygota</taxon>
        <taxon>Neoptera</taxon>
        <taxon>Paraneoptera</taxon>
        <taxon>Hemiptera</taxon>
        <taxon>Sternorrhyncha</taxon>
        <taxon>Aphidomorpha</taxon>
        <taxon>Aphidoidea</taxon>
        <taxon>Aphididae</taxon>
        <taxon>Aphidini</taxon>
        <taxon>Aphis</taxon>
        <taxon>Aphis</taxon>
    </lineage>
</organism>
<evidence type="ECO:0000313" key="1">
    <source>
        <dbReference type="EMBL" id="KAE9527375.1"/>
    </source>
</evidence>
<dbReference type="EMBL" id="VYZN01000053">
    <property type="protein sequence ID" value="KAE9527375.1"/>
    <property type="molecule type" value="Genomic_DNA"/>
</dbReference>
<name>A0A6G0T8Z8_APHGL</name>